<feature type="region of interest" description="Disordered" evidence="10">
    <location>
        <begin position="1"/>
        <end position="20"/>
    </location>
</feature>
<dbReference type="InterPro" id="IPR010525">
    <property type="entry name" value="ARF_dom"/>
</dbReference>
<evidence type="ECO:0000313" key="14">
    <source>
        <dbReference type="Proteomes" id="UP001177003"/>
    </source>
</evidence>
<keyword evidence="5 9" id="KW-0238">DNA-binding</keyword>
<dbReference type="PROSITE" id="PS51745">
    <property type="entry name" value="PB1"/>
    <property type="match status" value="1"/>
</dbReference>
<dbReference type="GO" id="GO:0009734">
    <property type="term" value="P:auxin-activated signaling pathway"/>
    <property type="evidence" value="ECO:0007669"/>
    <property type="project" value="UniProtKB-KW"/>
</dbReference>
<dbReference type="GO" id="GO:0003677">
    <property type="term" value="F:DNA binding"/>
    <property type="evidence" value="ECO:0007669"/>
    <property type="project" value="UniProtKB-KW"/>
</dbReference>
<dbReference type="InterPro" id="IPR003340">
    <property type="entry name" value="B3_DNA-bd"/>
</dbReference>
<dbReference type="InterPro" id="IPR044835">
    <property type="entry name" value="ARF_plant"/>
</dbReference>
<evidence type="ECO:0000259" key="11">
    <source>
        <dbReference type="PROSITE" id="PS50863"/>
    </source>
</evidence>
<dbReference type="InterPro" id="IPR033389">
    <property type="entry name" value="AUX/IAA_dom"/>
</dbReference>
<dbReference type="PROSITE" id="PS50863">
    <property type="entry name" value="B3"/>
    <property type="match status" value="1"/>
</dbReference>
<keyword evidence="3" id="KW-0217">Developmental protein</keyword>
<sequence>MKLSTSGSGQQPQEGEKKSLNSELWHACAGPLVSLPTVGSRVIYFPQGHSEQVAATTNKEIDSHIPNYPSLPPQLICQLHNVTMHADVETDEVYAQMTLQPLTPQEQKDTFLPVELGIPSRQPTNYFCKTLTASDTSTHGGFSVPRRAAEKVFPPLDFSQQPPAQELIARDLHDVEWKFRHIFRGQPKRHLLTTGWSVFVSAKRLVAGDSVLFIWNEKNQLLLGIRRASRPQTVMPSSVLSSDSMHIGLLAAAAHAAATNSCFTIFYNPRASPSEFVIPLSKYVKAVYHTRVSVGMRFRMLFETEESSVRRYMGTITGIGDLDPTRWPNSHWRSVKVGWDESTAGERQPRVSLWEIEPLTTFPMYPSLFPLRLKRPWYPGASSFQGDSRDDAVNGMAWLRGETAGLQGVGSGDALKQQLLQFQQPVQYLQHSTTPITHQSMSIIPQQRVDPSFLHSHGQMLENLTRSTQNQESQQHQQNPYTETYNMMQSSIPSPSFPKTDFMDPKFTSNIAPQTTMLVSDPNFSRTGQGQSQTQSWVSKFGQPQVNTCSTSPFQGKDGGSSNSIDQESSSLDATQNQNLFNQINIDSSGLLLPTIDTTDLSPMPYYMQDSSELLTPTGGGGGGGQIDQTTPNRNRTFVKVYKSGCVGRSLDMSRFNSYHELREELGEMFGIEGLLEDPQRSGWQLVFVDRENDVLLLGDDPWEAFVNSVWYIKILSPEDVQQLGKQEVESLGGGQNSGERIHRDHLSLSGLPPSMGSGSLDF</sequence>
<evidence type="ECO:0000256" key="6">
    <source>
        <dbReference type="ARBA" id="ARBA00023163"/>
    </source>
</evidence>
<dbReference type="Gene3D" id="3.10.20.90">
    <property type="entry name" value="Phosphatidylinositol 3-kinase Catalytic Subunit, Chain A, domain 1"/>
    <property type="match status" value="1"/>
</dbReference>
<accession>A0AA35YLP1</accession>
<dbReference type="GO" id="GO:0006355">
    <property type="term" value="P:regulation of DNA-templated transcription"/>
    <property type="evidence" value="ECO:0007669"/>
    <property type="project" value="InterPro"/>
</dbReference>
<organism evidence="13 14">
    <name type="scientific">Lactuca saligna</name>
    <name type="common">Willowleaf lettuce</name>
    <dbReference type="NCBI Taxonomy" id="75948"/>
    <lineage>
        <taxon>Eukaryota</taxon>
        <taxon>Viridiplantae</taxon>
        <taxon>Streptophyta</taxon>
        <taxon>Embryophyta</taxon>
        <taxon>Tracheophyta</taxon>
        <taxon>Spermatophyta</taxon>
        <taxon>Magnoliopsida</taxon>
        <taxon>eudicotyledons</taxon>
        <taxon>Gunneridae</taxon>
        <taxon>Pentapetalae</taxon>
        <taxon>asterids</taxon>
        <taxon>campanulids</taxon>
        <taxon>Asterales</taxon>
        <taxon>Asteraceae</taxon>
        <taxon>Cichorioideae</taxon>
        <taxon>Cichorieae</taxon>
        <taxon>Lactucinae</taxon>
        <taxon>Lactuca</taxon>
    </lineage>
</organism>
<dbReference type="Proteomes" id="UP001177003">
    <property type="component" value="Chromosome 3"/>
</dbReference>
<keyword evidence="4 9" id="KW-0805">Transcription regulation</keyword>
<evidence type="ECO:0000256" key="9">
    <source>
        <dbReference type="RuleBase" id="RU004561"/>
    </source>
</evidence>
<comment type="subcellular location">
    <subcellularLocation>
        <location evidence="1 9">Nucleus</location>
    </subcellularLocation>
</comment>
<evidence type="ECO:0000256" key="8">
    <source>
        <dbReference type="ARBA" id="ARBA00023294"/>
    </source>
</evidence>
<dbReference type="Gene3D" id="2.40.330.10">
    <property type="entry name" value="DNA-binding pseudobarrel domain"/>
    <property type="match status" value="1"/>
</dbReference>
<reference evidence="13" key="1">
    <citation type="submission" date="2023-04" db="EMBL/GenBank/DDBJ databases">
        <authorList>
            <person name="Vijverberg K."/>
            <person name="Xiong W."/>
            <person name="Schranz E."/>
        </authorList>
    </citation>
    <scope>NUCLEOTIDE SEQUENCE</scope>
</reference>
<evidence type="ECO:0000256" key="3">
    <source>
        <dbReference type="ARBA" id="ARBA00022473"/>
    </source>
</evidence>
<gene>
    <name evidence="13" type="ORF">LSALG_LOCUS16323</name>
</gene>
<comment type="function">
    <text evidence="9">Auxin response factors (ARFs) are transcriptional factors that bind specifically to the DNA sequence 5'-TGTCTC-3' found in the auxin-responsive promoter elements (AuxREs).</text>
</comment>
<dbReference type="GO" id="GO:0005634">
    <property type="term" value="C:nucleus"/>
    <property type="evidence" value="ECO:0007669"/>
    <property type="project" value="UniProtKB-SubCell"/>
</dbReference>
<dbReference type="SUPFAM" id="SSF101936">
    <property type="entry name" value="DNA-binding pseudobarrel domain"/>
    <property type="match status" value="1"/>
</dbReference>
<keyword evidence="7 9" id="KW-0539">Nucleus</keyword>
<proteinExistence type="inferred from homology"/>
<feature type="compositionally biased region" description="Polar residues" evidence="10">
    <location>
        <begin position="542"/>
        <end position="571"/>
    </location>
</feature>
<dbReference type="Gene3D" id="2.30.30.1040">
    <property type="match status" value="1"/>
</dbReference>
<evidence type="ECO:0000256" key="5">
    <source>
        <dbReference type="ARBA" id="ARBA00023125"/>
    </source>
</evidence>
<keyword evidence="8 9" id="KW-0927">Auxin signaling pathway</keyword>
<dbReference type="PANTHER" id="PTHR31384">
    <property type="entry name" value="AUXIN RESPONSE FACTOR 4-RELATED"/>
    <property type="match status" value="1"/>
</dbReference>
<dbReference type="FunFam" id="3.10.20.90:FF:000047">
    <property type="entry name" value="Auxin response factor"/>
    <property type="match status" value="1"/>
</dbReference>
<dbReference type="Pfam" id="PF02309">
    <property type="entry name" value="AUX_IAA"/>
    <property type="match status" value="1"/>
</dbReference>
<dbReference type="InterPro" id="IPR053793">
    <property type="entry name" value="PB1-like"/>
</dbReference>
<feature type="compositionally biased region" description="Polar residues" evidence="10">
    <location>
        <begin position="1"/>
        <end position="13"/>
    </location>
</feature>
<feature type="compositionally biased region" description="Low complexity" evidence="10">
    <location>
        <begin position="527"/>
        <end position="536"/>
    </location>
</feature>
<comment type="similarity">
    <text evidence="2 9">Belongs to the ARF family.</text>
</comment>
<feature type="domain" description="TF-B3" evidence="11">
    <location>
        <begin position="127"/>
        <end position="229"/>
    </location>
</feature>
<feature type="domain" description="PB1" evidence="12">
    <location>
        <begin position="636"/>
        <end position="720"/>
    </location>
</feature>
<dbReference type="InterPro" id="IPR015300">
    <property type="entry name" value="DNA-bd_pseudobarrel_sf"/>
</dbReference>
<evidence type="ECO:0000256" key="7">
    <source>
        <dbReference type="ARBA" id="ARBA00023242"/>
    </source>
</evidence>
<dbReference type="PANTHER" id="PTHR31384:SF3">
    <property type="entry name" value="AUXIN RESPONSE FACTOR 8"/>
    <property type="match status" value="1"/>
</dbReference>
<dbReference type="FunFam" id="2.40.330.10:FF:000001">
    <property type="entry name" value="Auxin response factor"/>
    <property type="match status" value="1"/>
</dbReference>
<protein>
    <recommendedName>
        <fullName evidence="9">Auxin response factor</fullName>
    </recommendedName>
</protein>
<dbReference type="Pfam" id="PF06507">
    <property type="entry name" value="ARF_AD"/>
    <property type="match status" value="1"/>
</dbReference>
<dbReference type="FunFam" id="2.30.30.1040:FF:000001">
    <property type="entry name" value="Auxin response factor"/>
    <property type="match status" value="1"/>
</dbReference>
<dbReference type="SUPFAM" id="SSF54277">
    <property type="entry name" value="CAD &amp; PB1 domains"/>
    <property type="match status" value="1"/>
</dbReference>
<dbReference type="EMBL" id="OX465079">
    <property type="protein sequence ID" value="CAI9276336.1"/>
    <property type="molecule type" value="Genomic_DNA"/>
</dbReference>
<name>A0AA35YLP1_LACSI</name>
<dbReference type="CDD" id="cd10017">
    <property type="entry name" value="B3_DNA"/>
    <property type="match status" value="1"/>
</dbReference>
<dbReference type="SMART" id="SM01019">
    <property type="entry name" value="B3"/>
    <property type="match status" value="1"/>
</dbReference>
<dbReference type="AlphaFoldDB" id="A0AA35YLP1"/>
<evidence type="ECO:0000313" key="13">
    <source>
        <dbReference type="EMBL" id="CAI9276336.1"/>
    </source>
</evidence>
<evidence type="ECO:0000256" key="2">
    <source>
        <dbReference type="ARBA" id="ARBA00007853"/>
    </source>
</evidence>
<feature type="region of interest" description="Disordered" evidence="10">
    <location>
        <begin position="518"/>
        <end position="571"/>
    </location>
</feature>
<keyword evidence="6 9" id="KW-0804">Transcription</keyword>
<dbReference type="Pfam" id="PF02362">
    <property type="entry name" value="B3"/>
    <property type="match status" value="1"/>
</dbReference>
<evidence type="ECO:0000256" key="10">
    <source>
        <dbReference type="SAM" id="MobiDB-lite"/>
    </source>
</evidence>
<evidence type="ECO:0000259" key="12">
    <source>
        <dbReference type="PROSITE" id="PS51745"/>
    </source>
</evidence>
<evidence type="ECO:0000256" key="4">
    <source>
        <dbReference type="ARBA" id="ARBA00023015"/>
    </source>
</evidence>
<keyword evidence="14" id="KW-1185">Reference proteome</keyword>
<comment type="subunit">
    <text evidence="9">Homodimers and heterodimers.</text>
</comment>
<evidence type="ECO:0000256" key="1">
    <source>
        <dbReference type="ARBA" id="ARBA00004123"/>
    </source>
</evidence>